<dbReference type="InterPro" id="IPR008532">
    <property type="entry name" value="NFACT_RNA-bd"/>
</dbReference>
<dbReference type="RefSeq" id="WP_179975245.1">
    <property type="nucleotide sequence ID" value="NZ_CP049075.1"/>
</dbReference>
<dbReference type="GO" id="GO:1990112">
    <property type="term" value="C:RQC complex"/>
    <property type="evidence" value="ECO:0007669"/>
    <property type="project" value="TreeGrafter"/>
</dbReference>
<reference evidence="2 3" key="1">
    <citation type="submission" date="2020-02" db="EMBL/GenBank/DDBJ databases">
        <title>Complete genome sequence of the novel Campylobacter species Candidatus Campylobacter infans.</title>
        <authorList>
            <person name="Duim B."/>
            <person name="Zomer A."/>
            <person name="van der Graaf L."/>
            <person name="Wagenaar J."/>
        </authorList>
    </citation>
    <scope>NUCLEOTIDE SEQUENCE [LARGE SCALE GENOMIC DNA]</scope>
    <source>
        <strain evidence="2 3">19S00001</strain>
    </source>
</reference>
<evidence type="ECO:0000259" key="1">
    <source>
        <dbReference type="Pfam" id="PF05670"/>
    </source>
</evidence>
<evidence type="ECO:0000313" key="2">
    <source>
        <dbReference type="EMBL" id="QLI06173.1"/>
    </source>
</evidence>
<dbReference type="GO" id="GO:0072344">
    <property type="term" value="P:rescue of stalled ribosome"/>
    <property type="evidence" value="ECO:0007669"/>
    <property type="project" value="TreeGrafter"/>
</dbReference>
<dbReference type="GO" id="GO:0000049">
    <property type="term" value="F:tRNA binding"/>
    <property type="evidence" value="ECO:0007669"/>
    <property type="project" value="TreeGrafter"/>
</dbReference>
<dbReference type="Pfam" id="PF05833">
    <property type="entry name" value="NFACT_N"/>
    <property type="match status" value="1"/>
</dbReference>
<dbReference type="Gene3D" id="2.30.310.10">
    <property type="entry name" value="ibrinogen binding protein from staphylococcus aureus domain"/>
    <property type="match status" value="1"/>
</dbReference>
<dbReference type="PANTHER" id="PTHR15239">
    <property type="entry name" value="NUCLEAR EXPORT MEDIATOR FACTOR NEMF"/>
    <property type="match status" value="1"/>
</dbReference>
<feature type="domain" description="NFACT RNA-binding" evidence="1">
    <location>
        <begin position="338"/>
        <end position="417"/>
    </location>
</feature>
<name>A0A7H9CJ73_9BACT</name>
<dbReference type="Pfam" id="PF05670">
    <property type="entry name" value="NFACT-R_1"/>
    <property type="match status" value="1"/>
</dbReference>
<dbReference type="InterPro" id="IPR051608">
    <property type="entry name" value="RQC_Subunit_NEMF"/>
</dbReference>
<dbReference type="AlphaFoldDB" id="A0A7H9CJ73"/>
<keyword evidence="3" id="KW-1185">Reference proteome</keyword>
<accession>A0A7H9CJ73</accession>
<protein>
    <submittedName>
        <fullName evidence="2">Putative ribosome quality control (RQC) complex component, YloA/Tae2 family</fullName>
    </submittedName>
</protein>
<dbReference type="KEGG" id="cinf:CINF_1703"/>
<dbReference type="PANTHER" id="PTHR15239:SF6">
    <property type="entry name" value="RIBOSOME QUALITY CONTROL COMPLEX SUBUNIT NEMF"/>
    <property type="match status" value="1"/>
</dbReference>
<dbReference type="GO" id="GO:0043023">
    <property type="term" value="F:ribosomal large subunit binding"/>
    <property type="evidence" value="ECO:0007669"/>
    <property type="project" value="TreeGrafter"/>
</dbReference>
<dbReference type="EMBL" id="CP049075">
    <property type="protein sequence ID" value="QLI06173.1"/>
    <property type="molecule type" value="Genomic_DNA"/>
</dbReference>
<gene>
    <name evidence="2" type="ORF">CINF_1703</name>
</gene>
<organism evidence="2 3">
    <name type="scientific">Candidatus Campylobacter infans</name>
    <dbReference type="NCBI Taxonomy" id="2561898"/>
    <lineage>
        <taxon>Bacteria</taxon>
        <taxon>Pseudomonadati</taxon>
        <taxon>Campylobacterota</taxon>
        <taxon>Epsilonproteobacteria</taxon>
        <taxon>Campylobacterales</taxon>
        <taxon>Campylobacteraceae</taxon>
        <taxon>Campylobacter</taxon>
    </lineage>
</organism>
<proteinExistence type="predicted"/>
<dbReference type="Proteomes" id="UP000509414">
    <property type="component" value="Chromosome"/>
</dbReference>
<evidence type="ECO:0000313" key="3">
    <source>
        <dbReference type="Proteomes" id="UP000509414"/>
    </source>
</evidence>
<sequence>MKYANLVQIASFLSQNTKKITQIKRVADMAFLLVFDGKLKLIFDLNKSNSAIYSADDLSSIKEYKAPFDVLLKKLFSNSRIQAIQVPQNNRILHLKVLLSGSYKEQISNIYFEFTGRFTNAVLTDEKDKILEALHHQNNAKHPIMPGKVYCHLEPILIKEKAVEKIVDFDEFFKAQFKKIKLQRFNQIKQNKIASIDKKLEKLLQNLKSLPSKQSLENTADALFKQASALWGNLYLLKDYERNFNIEFEGEILKFSLENSPKICANEMFKECKKLRQKASRISLQTSNLSQKIEFLERLRVAVFNATNATELEILMPKKAPKQPQKHADLIQNFYFGDYKISVGKNEKANAILLANAKKDDFWFHLQAQKSAHIIVKTAKQKLSDEIIAFASRLCVEFSGHKSGSFLVDFTKRENVKIQNGAFVNYINYNTIGVKI</sequence>